<keyword evidence="1" id="KW-0863">Zinc-finger</keyword>
<gene>
    <name evidence="4" type="ORF">TNCT_729321</name>
</gene>
<dbReference type="SUPFAM" id="SSF57667">
    <property type="entry name" value="beta-beta-alpha zinc fingers"/>
    <property type="match status" value="2"/>
</dbReference>
<evidence type="ECO:0000259" key="3">
    <source>
        <dbReference type="PROSITE" id="PS50157"/>
    </source>
</evidence>
<dbReference type="Proteomes" id="UP000887116">
    <property type="component" value="Unassembled WGS sequence"/>
</dbReference>
<dbReference type="SMART" id="SM00355">
    <property type="entry name" value="ZnF_C2H2"/>
    <property type="match status" value="4"/>
</dbReference>
<feature type="region of interest" description="Disordered" evidence="2">
    <location>
        <begin position="433"/>
        <end position="470"/>
    </location>
</feature>
<dbReference type="EMBL" id="BMAO01038098">
    <property type="protein sequence ID" value="GFR22582.1"/>
    <property type="molecule type" value="Genomic_DNA"/>
</dbReference>
<dbReference type="OrthoDB" id="6431807at2759"/>
<keyword evidence="1" id="KW-0479">Metal-binding</keyword>
<reference evidence="4" key="1">
    <citation type="submission" date="2020-07" db="EMBL/GenBank/DDBJ databases">
        <title>Multicomponent nature underlies the extraordinary mechanical properties of spider dragline silk.</title>
        <authorList>
            <person name="Kono N."/>
            <person name="Nakamura H."/>
            <person name="Mori M."/>
            <person name="Yoshida Y."/>
            <person name="Ohtoshi R."/>
            <person name="Malay A.D."/>
            <person name="Moran D.A.P."/>
            <person name="Tomita M."/>
            <person name="Numata K."/>
            <person name="Arakawa K."/>
        </authorList>
    </citation>
    <scope>NUCLEOTIDE SEQUENCE</scope>
</reference>
<keyword evidence="1" id="KW-0862">Zinc</keyword>
<dbReference type="GO" id="GO:0008270">
    <property type="term" value="F:zinc ion binding"/>
    <property type="evidence" value="ECO:0007669"/>
    <property type="project" value="UniProtKB-KW"/>
</dbReference>
<feature type="domain" description="C2H2-type" evidence="3">
    <location>
        <begin position="1674"/>
        <end position="1700"/>
    </location>
</feature>
<dbReference type="PROSITE" id="PS50157">
    <property type="entry name" value="ZINC_FINGER_C2H2_2"/>
    <property type="match status" value="4"/>
</dbReference>
<dbReference type="Gene3D" id="3.30.160.60">
    <property type="entry name" value="Classic Zinc Finger"/>
    <property type="match status" value="2"/>
</dbReference>
<proteinExistence type="predicted"/>
<dbReference type="PROSITE" id="PS00028">
    <property type="entry name" value="ZINC_FINGER_C2H2_1"/>
    <property type="match status" value="4"/>
</dbReference>
<feature type="domain" description="C2H2-type" evidence="3">
    <location>
        <begin position="1701"/>
        <end position="1724"/>
    </location>
</feature>
<keyword evidence="5" id="KW-1185">Reference proteome</keyword>
<accession>A0A8X6LVW2</accession>
<dbReference type="InterPro" id="IPR013087">
    <property type="entry name" value="Znf_C2H2_type"/>
</dbReference>
<name>A0A8X6LVW2_TRICU</name>
<feature type="compositionally biased region" description="Polar residues" evidence="2">
    <location>
        <begin position="1121"/>
        <end position="1131"/>
    </location>
</feature>
<feature type="domain" description="C2H2-type" evidence="3">
    <location>
        <begin position="1617"/>
        <end position="1645"/>
    </location>
</feature>
<feature type="compositionally biased region" description="Basic residues" evidence="2">
    <location>
        <begin position="433"/>
        <end position="459"/>
    </location>
</feature>
<dbReference type="InterPro" id="IPR036236">
    <property type="entry name" value="Znf_C2H2_sf"/>
</dbReference>
<comment type="caution">
    <text evidence="4">The sequence shown here is derived from an EMBL/GenBank/DDBJ whole genome shotgun (WGS) entry which is preliminary data.</text>
</comment>
<feature type="domain" description="C2H2-type" evidence="3">
    <location>
        <begin position="1645"/>
        <end position="1673"/>
    </location>
</feature>
<evidence type="ECO:0000313" key="5">
    <source>
        <dbReference type="Proteomes" id="UP000887116"/>
    </source>
</evidence>
<evidence type="ECO:0000256" key="2">
    <source>
        <dbReference type="SAM" id="MobiDB-lite"/>
    </source>
</evidence>
<feature type="region of interest" description="Disordered" evidence="2">
    <location>
        <begin position="1104"/>
        <end position="1133"/>
    </location>
</feature>
<organism evidence="4 5">
    <name type="scientific">Trichonephila clavata</name>
    <name type="common">Joro spider</name>
    <name type="synonym">Nephila clavata</name>
    <dbReference type="NCBI Taxonomy" id="2740835"/>
    <lineage>
        <taxon>Eukaryota</taxon>
        <taxon>Metazoa</taxon>
        <taxon>Ecdysozoa</taxon>
        <taxon>Arthropoda</taxon>
        <taxon>Chelicerata</taxon>
        <taxon>Arachnida</taxon>
        <taxon>Araneae</taxon>
        <taxon>Araneomorphae</taxon>
        <taxon>Entelegynae</taxon>
        <taxon>Araneoidea</taxon>
        <taxon>Nephilidae</taxon>
        <taxon>Trichonephila</taxon>
    </lineage>
</organism>
<evidence type="ECO:0000313" key="4">
    <source>
        <dbReference type="EMBL" id="GFR22582.1"/>
    </source>
</evidence>
<evidence type="ECO:0000256" key="1">
    <source>
        <dbReference type="PROSITE-ProRule" id="PRU00042"/>
    </source>
</evidence>
<feature type="compositionally biased region" description="Basic and acidic residues" evidence="2">
    <location>
        <begin position="1107"/>
        <end position="1119"/>
    </location>
</feature>
<protein>
    <recommendedName>
        <fullName evidence="3">C2H2-type domain-containing protein</fullName>
    </recommendedName>
</protein>
<sequence>MDFILDTEVPLPEDLAVIHSFSSPVLSDIEKPTNILNLENLLNVVNETVETSEKKSLAVNEELNLPSTITPCIASLKDNFFVELHNFESINNLSSNGTVNDVALSRNIMPMNCEENFQTESINFDTSKVSTSDFGVIHIDESSKLQFENPPMVKINYSKRKPITEENSQCTSGEMLISMFNGYEMKELDEQKVIRFTGTCIQAVQDALEETDFSVNEMDRHQTTNIVQIPEYDVHQHLNVQRKESAMLSLANCPSLQSFSKNIAFLEKNRGEKLESNNNFIANKIDFPDNYERKFEKSVELDEIEDDQKRNLEEIQNIKNNVESIDETFSDSQFKKMCLTDKDHSSTNVVLPADLNNSKNNLNSIKINNELNPLKIKQCKVLVKKLEPQRKKRSAFLHQTLQSNDSNYYNLSKDVNSSTEYKRIPVIRLSRIRKKNVKGKKQNYKLKEKTRKKTSKSQKHSLDSDTSLSSRQKESLRTYIHLYNSQSNYDPEMDVNMKKFKAKNFHTKTKNFKKRRSDCNAEYHKAQKVAFDGDGELLRKKVTEAKNIKRQNETYSDSAIKVSGNDVEQISELSESKLLRHLPKQKRKRKESHITITKPPKNLSKSIGKRSKVQVLKSNAYSFVNRDIMNGSEKNKLNEQIVEFNEISTKKLKEKELLNNYAHHSEFPEKTVKCNEFLDCDDKFSHGKTTFHTNLSEFTSDVRSKITFNESNPLSVIKPCRIMLKKLEHHICKMYLRESNSSLCKTLSSETNTFPMFDNLTQHNIDKHKTFCQRKLKNFKTKPRKKFFPVVKKRSKKDVIAKLKEKSKKKSTRKTKKDLILRKNKKVYIDCKKRSLTFDDKREFLNNQSEKSLHETEFMENMTLESNDKQKSSKIAIKGNNTSKIVDSMNVLNEKSEESPIFSDHKVLHINDLGESNHEAKLTEQKQKSNSEESYSKITIEKTNKISMSEINPKCEVDSDDCSDHSDNSEWYVVVSDADENEVSEENDTDLKESEVDKNLVGGKNYEIQMPNILNSVTFELNDNESREMTLLTPIKHCSSEKKSPKKRIHNSDLNDCALVYENDSNRSSENGVEKQVLISDKISFEKLKESKISVFPIDPIQNITKEPSEGNNGRKEIENNTESTDSSQIRLPQMSGKCKKMETENVKNVQNLIKLHASLHQGSQIPDNKHFDANEDPISIDSGNILMPNITESLPVGFKKNKFKKCSCYERKKWSLSNEKCTKLHKSKFTTGLDENSFSVRMKCKWKQSSNSNANDMNQSFEDEHVMESLGNRINGLEMDDKVKSKVDLLSSTSVNCNESSRNRPSKFVLNHLDNSFVTKQCSVLLDRLDSEVVKIYTMNQKFLLHQKSQSYRNSHSKLDKFKDLETLSKSFSPAKFGKKFSQKKCLSIKKSFKKLNSLSERKIENTKFTRKCNLRMRVNHNHTKVKKSELVEGYRKSIKGQQKRRQMKREKAKMHVIVNESNSFRKKAQRNYLKKLKFLFHLKSCRVLVQRCDSSSFTKNLDGNVNEIYQKLQIDSSMFDSTDSEDDEPFNSKFSDVSDSKFYPTSCSKYCEISDSECSNLSGKLSAASNGLTDCVDDDSYFRKTPYRMRKKSNEDNLTDDELKQVSNKKEFKNLSCNVCDKSFIAYTSFLNHERKFHRNKAYKCVLCNKSFKPRGIFLKHMRNYHPETKPFICDFMKCEESFSTENQLINHQNCHANFFCRFCKKGFVLKTQMFQHISKWH</sequence>